<name>A0A8X7BZZ3_9ARAC</name>
<gene>
    <name evidence="1" type="ORF">TNIN_479001</name>
</gene>
<protein>
    <submittedName>
        <fullName evidence="1">Uncharacterized protein</fullName>
    </submittedName>
</protein>
<reference evidence="1" key="1">
    <citation type="submission" date="2020-08" db="EMBL/GenBank/DDBJ databases">
        <title>Multicomponent nature underlies the extraordinary mechanical properties of spider dragline silk.</title>
        <authorList>
            <person name="Kono N."/>
            <person name="Nakamura H."/>
            <person name="Mori M."/>
            <person name="Yoshida Y."/>
            <person name="Ohtoshi R."/>
            <person name="Malay A.D."/>
            <person name="Moran D.A.P."/>
            <person name="Tomita M."/>
            <person name="Numata K."/>
            <person name="Arakawa K."/>
        </authorList>
    </citation>
    <scope>NUCLEOTIDE SEQUENCE</scope>
</reference>
<accession>A0A8X7BZZ3</accession>
<keyword evidence="2" id="KW-1185">Reference proteome</keyword>
<dbReference type="Proteomes" id="UP000886998">
    <property type="component" value="Unassembled WGS sequence"/>
</dbReference>
<evidence type="ECO:0000313" key="1">
    <source>
        <dbReference type="EMBL" id="GFY47974.1"/>
    </source>
</evidence>
<dbReference type="AlphaFoldDB" id="A0A8X7BZZ3"/>
<sequence length="110" mass="12646">MVRLGIYYQVLGTLGVRASKLPTNHTILALCGSQMDVGMTRYIDYKILAQIYGCALRYMVNAFNRRFGHLEVSFEQSKIKRYVLQEGRTIWFLRGLPYDFRGNTVQEGTG</sequence>
<evidence type="ECO:0000313" key="2">
    <source>
        <dbReference type="Proteomes" id="UP000886998"/>
    </source>
</evidence>
<organism evidence="1 2">
    <name type="scientific">Trichonephila inaurata madagascariensis</name>
    <dbReference type="NCBI Taxonomy" id="2747483"/>
    <lineage>
        <taxon>Eukaryota</taxon>
        <taxon>Metazoa</taxon>
        <taxon>Ecdysozoa</taxon>
        <taxon>Arthropoda</taxon>
        <taxon>Chelicerata</taxon>
        <taxon>Arachnida</taxon>
        <taxon>Araneae</taxon>
        <taxon>Araneomorphae</taxon>
        <taxon>Entelegynae</taxon>
        <taxon>Araneoidea</taxon>
        <taxon>Nephilidae</taxon>
        <taxon>Trichonephila</taxon>
        <taxon>Trichonephila inaurata</taxon>
    </lineage>
</organism>
<proteinExistence type="predicted"/>
<dbReference type="EMBL" id="BMAV01006249">
    <property type="protein sequence ID" value="GFY47974.1"/>
    <property type="molecule type" value="Genomic_DNA"/>
</dbReference>
<comment type="caution">
    <text evidence="1">The sequence shown here is derived from an EMBL/GenBank/DDBJ whole genome shotgun (WGS) entry which is preliminary data.</text>
</comment>